<proteinExistence type="predicted"/>
<evidence type="ECO:0000256" key="2">
    <source>
        <dbReference type="SAM" id="Phobius"/>
    </source>
</evidence>
<feature type="region of interest" description="Disordered" evidence="1">
    <location>
        <begin position="204"/>
        <end position="269"/>
    </location>
</feature>
<accession>A0A4R8ZYQ6</accession>
<protein>
    <recommendedName>
        <fullName evidence="5">Transposase DDE domain-containing protein</fullName>
    </recommendedName>
</protein>
<dbReference type="OrthoDB" id="119867at2"/>
<feature type="transmembrane region" description="Helical" evidence="2">
    <location>
        <begin position="6"/>
        <end position="25"/>
    </location>
</feature>
<dbReference type="RefSeq" id="WP_134519960.1">
    <property type="nucleotide sequence ID" value="NZ_SOHE01000053.1"/>
</dbReference>
<dbReference type="AlphaFoldDB" id="A0A4R8ZYQ6"/>
<reference evidence="3 4" key="1">
    <citation type="submission" date="2019-03" db="EMBL/GenBank/DDBJ databases">
        <title>Genomics of glacier-inhabiting Cryobacterium strains.</title>
        <authorList>
            <person name="Liu Q."/>
            <person name="Xin Y.-H."/>
        </authorList>
    </citation>
    <scope>NUCLEOTIDE SEQUENCE [LARGE SCALE GENOMIC DNA]</scope>
    <source>
        <strain evidence="3 4">Hh14</strain>
    </source>
</reference>
<evidence type="ECO:0000256" key="1">
    <source>
        <dbReference type="SAM" id="MobiDB-lite"/>
    </source>
</evidence>
<dbReference type="Proteomes" id="UP000297447">
    <property type="component" value="Unassembled WGS sequence"/>
</dbReference>
<gene>
    <name evidence="3" type="ORF">E3T55_12900</name>
</gene>
<evidence type="ECO:0000313" key="4">
    <source>
        <dbReference type="Proteomes" id="UP000297447"/>
    </source>
</evidence>
<sequence>MDTINAEVWFALAYGGFLLIVAHVLDLLARRTATKTTAAKSGGFTYHEDHDAWKCSEDQWLWPISFDPDNRVTRYQASATVCNPCPIKDSCTTSDTGRQVARNIDPWPSSEAERFHRGIACAVVVLGLVWPLATMLQNRTALELVILGASSVVIALGSWPLWSHLRRSPAGFPAHLRHQGLDESVATREAARVAEVARGYGTIRKTGPRRASGSNYANTVEQNPAEQNPAKSKGNTVSSSFSARWAELETEADPGRPAPASAWTRQDNR</sequence>
<name>A0A4R8ZYQ6_9MICO</name>
<keyword evidence="2" id="KW-0472">Membrane</keyword>
<keyword evidence="4" id="KW-1185">Reference proteome</keyword>
<evidence type="ECO:0008006" key="5">
    <source>
        <dbReference type="Google" id="ProtNLM"/>
    </source>
</evidence>
<feature type="transmembrane region" description="Helical" evidence="2">
    <location>
        <begin position="142"/>
        <end position="162"/>
    </location>
</feature>
<comment type="caution">
    <text evidence="3">The sequence shown here is derived from an EMBL/GenBank/DDBJ whole genome shotgun (WGS) entry which is preliminary data.</text>
</comment>
<dbReference type="EMBL" id="SOHE01000053">
    <property type="protein sequence ID" value="TFD48935.1"/>
    <property type="molecule type" value="Genomic_DNA"/>
</dbReference>
<feature type="compositionally biased region" description="Polar residues" evidence="1">
    <location>
        <begin position="212"/>
        <end position="242"/>
    </location>
</feature>
<keyword evidence="2" id="KW-1133">Transmembrane helix</keyword>
<organism evidence="3 4">
    <name type="scientific">Cryobacterium frigoriphilum</name>
    <dbReference type="NCBI Taxonomy" id="1259150"/>
    <lineage>
        <taxon>Bacteria</taxon>
        <taxon>Bacillati</taxon>
        <taxon>Actinomycetota</taxon>
        <taxon>Actinomycetes</taxon>
        <taxon>Micrococcales</taxon>
        <taxon>Microbacteriaceae</taxon>
        <taxon>Cryobacterium</taxon>
    </lineage>
</organism>
<evidence type="ECO:0000313" key="3">
    <source>
        <dbReference type="EMBL" id="TFD48935.1"/>
    </source>
</evidence>
<keyword evidence="2" id="KW-0812">Transmembrane</keyword>